<accession>A0ABR8E4A9</accession>
<organism evidence="1 2">
    <name type="scientific">Nostoc flagelliforme FACHB-838</name>
    <dbReference type="NCBI Taxonomy" id="2692904"/>
    <lineage>
        <taxon>Bacteria</taxon>
        <taxon>Bacillati</taxon>
        <taxon>Cyanobacteriota</taxon>
        <taxon>Cyanophyceae</taxon>
        <taxon>Nostocales</taxon>
        <taxon>Nostocaceae</taxon>
        <taxon>Nostoc</taxon>
    </lineage>
</organism>
<evidence type="ECO:0000313" key="2">
    <source>
        <dbReference type="Proteomes" id="UP000623440"/>
    </source>
</evidence>
<comment type="caution">
    <text evidence="1">The sequence shown here is derived from an EMBL/GenBank/DDBJ whole genome shotgun (WGS) entry which is preliminary data.</text>
</comment>
<evidence type="ECO:0000313" key="1">
    <source>
        <dbReference type="EMBL" id="MBD2536529.1"/>
    </source>
</evidence>
<keyword evidence="2" id="KW-1185">Reference proteome</keyword>
<protein>
    <submittedName>
        <fullName evidence="1">Uncharacterized protein</fullName>
    </submittedName>
</protein>
<dbReference type="Proteomes" id="UP000623440">
    <property type="component" value="Unassembled WGS sequence"/>
</dbReference>
<gene>
    <name evidence="1" type="ORF">H6G97_47565</name>
</gene>
<dbReference type="RefSeq" id="WP_190947238.1">
    <property type="nucleotide sequence ID" value="NZ_JACJSI010000479.1"/>
</dbReference>
<reference evidence="1 2" key="1">
    <citation type="journal article" date="2020" name="ISME J.">
        <title>Comparative genomics reveals insights into cyanobacterial evolution and habitat adaptation.</title>
        <authorList>
            <person name="Chen M.Y."/>
            <person name="Teng W.K."/>
            <person name="Zhao L."/>
            <person name="Hu C.X."/>
            <person name="Zhou Y.K."/>
            <person name="Han B.P."/>
            <person name="Song L.R."/>
            <person name="Shu W.S."/>
        </authorList>
    </citation>
    <scope>NUCLEOTIDE SEQUENCE [LARGE SCALE GENOMIC DNA]</scope>
    <source>
        <strain evidence="1 2">FACHB-838</strain>
    </source>
</reference>
<proteinExistence type="predicted"/>
<dbReference type="EMBL" id="JACJSI010000479">
    <property type="protein sequence ID" value="MBD2536529.1"/>
    <property type="molecule type" value="Genomic_DNA"/>
</dbReference>
<sequence>MIPVEYLRIKEKVRQLARKSGITAIDSCYISLDLEAERPDWGLIGGIFYPNHLEEEITSQEETLTKIADSLDIWLALVRAKNVVASLRKKALSTKKIEHIRHYLDVQFVSSTATVNH</sequence>
<name>A0ABR8E4A9_9NOSO</name>